<gene>
    <name evidence="9" type="primary">cusA</name>
    <name evidence="9" type="ORF">LFA_pA0052</name>
</gene>
<keyword evidence="7 8" id="KW-0472">Membrane</keyword>
<feature type="transmembrane region" description="Helical" evidence="8">
    <location>
        <begin position="12"/>
        <end position="31"/>
    </location>
</feature>
<dbReference type="KEGG" id="lfa:LFA_pA0052"/>
<keyword evidence="4" id="KW-1003">Cell membrane</keyword>
<evidence type="ECO:0000256" key="6">
    <source>
        <dbReference type="ARBA" id="ARBA00022989"/>
    </source>
</evidence>
<evidence type="ECO:0000256" key="5">
    <source>
        <dbReference type="ARBA" id="ARBA00022692"/>
    </source>
</evidence>
<evidence type="ECO:0000256" key="7">
    <source>
        <dbReference type="ARBA" id="ARBA00023136"/>
    </source>
</evidence>
<accession>A0A098GB00</accession>
<feature type="transmembrane region" description="Helical" evidence="8">
    <location>
        <begin position="1007"/>
        <end position="1033"/>
    </location>
</feature>
<feature type="transmembrane region" description="Helical" evidence="8">
    <location>
        <begin position="891"/>
        <end position="911"/>
    </location>
</feature>
<dbReference type="Gene3D" id="3.30.70.1440">
    <property type="entry name" value="Multidrug efflux transporter AcrB pore domain"/>
    <property type="match status" value="1"/>
</dbReference>
<sequence>MIAAIIRWSIQNRPFILLATLLLILSGLYILKQTPLDAIPDLSDVQVIIKSTYPGQAPQIVEDQVTYPLTTKMIAVPGAVTVRGQSAFDDSYIYLIFKDGTDLYWARSRVLEYLSQVANRLPPNASTALGPDATGVGWVYEYALVDTTGKHDLSQLTTLQDWYLKFQLQKVPGVSEVARIGGMVRRYEVILDPSKLRAFDLTLPQVIAAIRDANQEAGGSTIEMGEADYMIRARGYLKKTTDFENIPLGVSKQGTPILLSDVATMRLGPENRRGIAELNGKGEVVGGVIIMRFGENAMKTIQNVKAKLAELKDSLPPGVNIVETYDRSSLIQRAVNTLNDKLIEEFVLVSLICFAFLFHLRSALVIVITLPIGILASFIIMYWQGITANIMSLGGIAIAIGVMVDAAIVMIENVHKHFEQTVVTKENRWQIIQEATLQVGPSLFFSLLIIMFSFLPIFTLQAEEGRLFSPLAFTKTYAMACAAALSITLVPVLMGYLIRGRIRPETENPLNRALQAVYQPVIHAVLKAPKTILVIAFVLVLIGFWPVTRLGSEFMPPLNEGDLLYMPTTFPAIAVGKAQQLIQQIDKLILTVPEVKSAFGKIGHAETATDPASMSMIETTIQFKPQSEWRPGMTFEKIRDELDRHVQIPGVTNVWVMPIRNRIDMLATGIKTPLGIKIIGPDLKVIQEIGEKIEQVLKPLPGTASVFAERVVSARYVNVDIDRLKASRYALNIRDVQEMIENAVGGMNITQTVEGLERYPVNLRYPQFVRDSVAQLRQLPIVTPTGAHIPLEAVATLSVTDGPDMIKTENTRPAGWVYVDIAGRDLGSYTKAAQQAVKQNISLPPGYSLLWSGQYQYMERAEARLMIVIPLTLLIIIVLLYLNFGRFSEVFIILGTLPLALVGGVWFIYLLGYYLSIAVGVGFIALAGVSAETGVIMLIYLDQALLKQQQLAQQEGRALTKANVRSAVIEGALLRLRPKMMTVLAIIGGLLPIMIGGGTGSEVMRRIAAPMVGGMITATLLTLIVIPAVFLIWQESKITEIKESGE</sequence>
<dbReference type="Gene3D" id="3.30.70.1430">
    <property type="entry name" value="Multidrug efflux transporter AcrB pore domain"/>
    <property type="match status" value="2"/>
</dbReference>
<feature type="transmembrane region" description="Helical" evidence="8">
    <location>
        <begin position="917"/>
        <end position="941"/>
    </location>
</feature>
<keyword evidence="6 8" id="KW-1133">Transmembrane helix</keyword>
<dbReference type="SUPFAM" id="SSF82693">
    <property type="entry name" value="Multidrug efflux transporter AcrB pore domain, PN1, PN2, PC1 and PC2 subdomains"/>
    <property type="match status" value="2"/>
</dbReference>
<organism evidence="9 10">
    <name type="scientific">Legionella fallonii LLAP-10</name>
    <dbReference type="NCBI Taxonomy" id="1212491"/>
    <lineage>
        <taxon>Bacteria</taxon>
        <taxon>Pseudomonadati</taxon>
        <taxon>Pseudomonadota</taxon>
        <taxon>Gammaproteobacteria</taxon>
        <taxon>Legionellales</taxon>
        <taxon>Legionellaceae</taxon>
        <taxon>Legionella</taxon>
    </lineage>
</organism>
<dbReference type="InterPro" id="IPR004763">
    <property type="entry name" value="CusA-like"/>
</dbReference>
<feature type="transmembrane region" description="Helical" evidence="8">
    <location>
        <begin position="477"/>
        <end position="498"/>
    </location>
</feature>
<feature type="transmembrane region" description="Helical" evidence="8">
    <location>
        <begin position="390"/>
        <end position="414"/>
    </location>
</feature>
<feature type="transmembrane region" description="Helical" evidence="8">
    <location>
        <begin position="363"/>
        <end position="384"/>
    </location>
</feature>
<feature type="transmembrane region" description="Helical" evidence="8">
    <location>
        <begin position="342"/>
        <end position="358"/>
    </location>
</feature>
<feature type="transmembrane region" description="Helical" evidence="8">
    <location>
        <begin position="983"/>
        <end position="1001"/>
    </location>
</feature>
<dbReference type="RefSeq" id="WP_045097770.1">
    <property type="nucleotide sequence ID" value="NZ_LN614828.1"/>
</dbReference>
<feature type="transmembrane region" description="Helical" evidence="8">
    <location>
        <begin position="531"/>
        <end position="548"/>
    </location>
</feature>
<dbReference type="PRINTS" id="PR00702">
    <property type="entry name" value="ACRIFLAVINRP"/>
</dbReference>
<dbReference type="SUPFAM" id="SSF82866">
    <property type="entry name" value="Multidrug efflux transporter AcrB transmembrane domain"/>
    <property type="match status" value="2"/>
</dbReference>
<dbReference type="InterPro" id="IPR027463">
    <property type="entry name" value="AcrB_DN_DC_subdom"/>
</dbReference>
<reference evidence="9" key="1">
    <citation type="submission" date="2014-09" db="EMBL/GenBank/DDBJ databases">
        <authorList>
            <person name="GOMEZ-VALERO Laura"/>
        </authorList>
    </citation>
    <scope>NUCLEOTIDE SEQUENCE</scope>
    <source>
        <strain evidence="9">LLAP-10</strain>
        <plasmid evidence="9">II</plasmid>
    </source>
</reference>
<name>A0A098GB00_9GAMM</name>
<dbReference type="GO" id="GO:0042910">
    <property type="term" value="F:xenobiotic transmembrane transporter activity"/>
    <property type="evidence" value="ECO:0007669"/>
    <property type="project" value="TreeGrafter"/>
</dbReference>
<dbReference type="InterPro" id="IPR001036">
    <property type="entry name" value="Acrflvin-R"/>
</dbReference>
<protein>
    <submittedName>
        <fullName evidence="9">Cation efflux system protein CusA</fullName>
    </submittedName>
</protein>
<keyword evidence="3" id="KW-0813">Transport</keyword>
<evidence type="ECO:0000256" key="2">
    <source>
        <dbReference type="ARBA" id="ARBA00010942"/>
    </source>
</evidence>
<evidence type="ECO:0000313" key="9">
    <source>
        <dbReference type="EMBL" id="CEG59160.1"/>
    </source>
</evidence>
<dbReference type="Pfam" id="PF00873">
    <property type="entry name" value="ACR_tran"/>
    <property type="match status" value="1"/>
</dbReference>
<keyword evidence="9" id="KW-0614">Plasmid</keyword>
<evidence type="ECO:0000256" key="8">
    <source>
        <dbReference type="SAM" id="Phobius"/>
    </source>
</evidence>
<dbReference type="SUPFAM" id="SSF82714">
    <property type="entry name" value="Multidrug efflux transporter AcrB TolC docking domain, DN and DC subdomains"/>
    <property type="match status" value="2"/>
</dbReference>
<evidence type="ECO:0000256" key="3">
    <source>
        <dbReference type="ARBA" id="ARBA00022448"/>
    </source>
</evidence>
<dbReference type="HOGENOM" id="CLU_002755_1_2_6"/>
<proteinExistence type="inferred from homology"/>
<dbReference type="PANTHER" id="PTHR32063">
    <property type="match status" value="1"/>
</dbReference>
<dbReference type="AlphaFoldDB" id="A0A098GB00"/>
<feature type="transmembrane region" description="Helical" evidence="8">
    <location>
        <begin position="435"/>
        <end position="457"/>
    </location>
</feature>
<evidence type="ECO:0000256" key="4">
    <source>
        <dbReference type="ARBA" id="ARBA00022475"/>
    </source>
</evidence>
<dbReference type="Gene3D" id="3.30.2090.10">
    <property type="entry name" value="Multidrug efflux transporter AcrB TolC docking domain, DN and DC subdomains"/>
    <property type="match status" value="2"/>
</dbReference>
<evidence type="ECO:0000256" key="1">
    <source>
        <dbReference type="ARBA" id="ARBA00004651"/>
    </source>
</evidence>
<feature type="transmembrane region" description="Helical" evidence="8">
    <location>
        <begin position="865"/>
        <end position="884"/>
    </location>
</feature>
<dbReference type="GO" id="GO:0008324">
    <property type="term" value="F:monoatomic cation transmembrane transporter activity"/>
    <property type="evidence" value="ECO:0007669"/>
    <property type="project" value="InterPro"/>
</dbReference>
<geneLocation type="plasmid" evidence="10">
    <name>LLAP10_pA</name>
</geneLocation>
<dbReference type="EMBL" id="LN614828">
    <property type="protein sequence ID" value="CEG59160.1"/>
    <property type="molecule type" value="Genomic_DNA"/>
</dbReference>
<dbReference type="Gene3D" id="1.20.1640.10">
    <property type="entry name" value="Multidrug efflux transporter AcrB transmembrane domain"/>
    <property type="match status" value="2"/>
</dbReference>
<comment type="similarity">
    <text evidence="2">Belongs to the resistance-nodulation-cell division (RND) (TC 2.A.6) family.</text>
</comment>
<dbReference type="Proteomes" id="UP000032430">
    <property type="component" value="Plasmid II"/>
</dbReference>
<dbReference type="PANTHER" id="PTHR32063:SF19">
    <property type="entry name" value="CATION EFFLUX SYSTEM PROTEIN CUSA"/>
    <property type="match status" value="1"/>
</dbReference>
<keyword evidence="5 8" id="KW-0812">Transmembrane</keyword>
<keyword evidence="10" id="KW-1185">Reference proteome</keyword>
<dbReference type="Gene3D" id="3.30.70.1320">
    <property type="entry name" value="Multidrug efflux transporter AcrB pore domain like"/>
    <property type="match status" value="1"/>
</dbReference>
<dbReference type="GO" id="GO:0005886">
    <property type="term" value="C:plasma membrane"/>
    <property type="evidence" value="ECO:0007669"/>
    <property type="project" value="UniProtKB-SubCell"/>
</dbReference>
<comment type="subcellular location">
    <subcellularLocation>
        <location evidence="1">Cell membrane</location>
        <topology evidence="1">Multi-pass membrane protein</topology>
    </subcellularLocation>
</comment>
<evidence type="ECO:0000313" key="10">
    <source>
        <dbReference type="Proteomes" id="UP000032430"/>
    </source>
</evidence>
<dbReference type="NCBIfam" id="TIGR00914">
    <property type="entry name" value="2A0601"/>
    <property type="match status" value="1"/>
</dbReference>
<dbReference type="OrthoDB" id="9758757at2"/>